<evidence type="ECO:0000259" key="6">
    <source>
        <dbReference type="Pfam" id="PF13240"/>
    </source>
</evidence>
<feature type="transmembrane region" description="Helical" evidence="5">
    <location>
        <begin position="92"/>
        <end position="116"/>
    </location>
</feature>
<dbReference type="InterPro" id="IPR051423">
    <property type="entry name" value="CD225/Dispanin"/>
</dbReference>
<evidence type="ECO:0000313" key="7">
    <source>
        <dbReference type="EMBL" id="HIZ85340.1"/>
    </source>
</evidence>
<dbReference type="PANTHER" id="PTHR14948:SF44">
    <property type="entry name" value="PROLINE-RICH TRANSMEMBRANE PROTEIN 1-LIKE"/>
    <property type="match status" value="1"/>
</dbReference>
<accession>A0A9D2K9L9</accession>
<keyword evidence="3 5" id="KW-1133">Transmembrane helix</keyword>
<dbReference type="Proteomes" id="UP000824115">
    <property type="component" value="Unassembled WGS sequence"/>
</dbReference>
<dbReference type="AlphaFoldDB" id="A0A9D2K9L9"/>
<dbReference type="InterPro" id="IPR007593">
    <property type="entry name" value="CD225/Dispanin_fam"/>
</dbReference>
<reference evidence="7" key="2">
    <citation type="submission" date="2021-04" db="EMBL/GenBank/DDBJ databases">
        <authorList>
            <person name="Gilroy R."/>
        </authorList>
    </citation>
    <scope>NUCLEOTIDE SEQUENCE</scope>
    <source>
        <strain evidence="7">Gambia16-554</strain>
    </source>
</reference>
<feature type="domain" description="Zinc-ribbon" evidence="6">
    <location>
        <begin position="2"/>
        <end position="24"/>
    </location>
</feature>
<reference evidence="7" key="1">
    <citation type="journal article" date="2021" name="PeerJ">
        <title>Extensive microbial diversity within the chicken gut microbiome revealed by metagenomics and culture.</title>
        <authorList>
            <person name="Gilroy R."/>
            <person name="Ravi A."/>
            <person name="Getino M."/>
            <person name="Pursley I."/>
            <person name="Horton D.L."/>
            <person name="Alikhan N.F."/>
            <person name="Baker D."/>
            <person name="Gharbi K."/>
            <person name="Hall N."/>
            <person name="Watson M."/>
            <person name="Adriaenssens E.M."/>
            <person name="Foster-Nyarko E."/>
            <person name="Jarju S."/>
            <person name="Secka A."/>
            <person name="Antonio M."/>
            <person name="Oren A."/>
            <person name="Chaudhuri R.R."/>
            <person name="La Ragione R."/>
            <person name="Hildebrand F."/>
            <person name="Pallen M.J."/>
        </authorList>
    </citation>
    <scope>NUCLEOTIDE SEQUENCE</scope>
    <source>
        <strain evidence="7">Gambia16-554</strain>
    </source>
</reference>
<proteinExistence type="predicted"/>
<keyword evidence="4 5" id="KW-0472">Membrane</keyword>
<dbReference type="Pfam" id="PF13240">
    <property type="entry name" value="Zn_Ribbon_1"/>
    <property type="match status" value="1"/>
</dbReference>
<dbReference type="GO" id="GO:0016020">
    <property type="term" value="C:membrane"/>
    <property type="evidence" value="ECO:0007669"/>
    <property type="project" value="UniProtKB-SubCell"/>
</dbReference>
<dbReference type="PANTHER" id="PTHR14948">
    <property type="entry name" value="NG5"/>
    <property type="match status" value="1"/>
</dbReference>
<evidence type="ECO:0000256" key="1">
    <source>
        <dbReference type="ARBA" id="ARBA00004370"/>
    </source>
</evidence>
<dbReference type="Pfam" id="PF04505">
    <property type="entry name" value="CD225"/>
    <property type="match status" value="1"/>
</dbReference>
<evidence type="ECO:0000256" key="3">
    <source>
        <dbReference type="ARBA" id="ARBA00022989"/>
    </source>
</evidence>
<gene>
    <name evidence="7" type="ORF">IAC04_02495</name>
</gene>
<dbReference type="EMBL" id="DXAW01000045">
    <property type="protein sequence ID" value="HIZ85340.1"/>
    <property type="molecule type" value="Genomic_DNA"/>
</dbReference>
<organism evidence="7 8">
    <name type="scientific">Candidatus Coprenecus stercoravium</name>
    <dbReference type="NCBI Taxonomy" id="2840735"/>
    <lineage>
        <taxon>Bacteria</taxon>
        <taxon>Pseudomonadati</taxon>
        <taxon>Bacteroidota</taxon>
        <taxon>Bacteroidia</taxon>
        <taxon>Bacteroidales</taxon>
        <taxon>Rikenellaceae</taxon>
        <taxon>Rikenellaceae incertae sedis</taxon>
        <taxon>Candidatus Coprenecus</taxon>
    </lineage>
</organism>
<protein>
    <submittedName>
        <fullName evidence="7">CD225/dispanin family protein</fullName>
    </submittedName>
</protein>
<evidence type="ECO:0000256" key="5">
    <source>
        <dbReference type="SAM" id="Phobius"/>
    </source>
</evidence>
<name>A0A9D2K9L9_9BACT</name>
<comment type="caution">
    <text evidence="7">The sequence shown here is derived from an EMBL/GenBank/DDBJ whole genome shotgun (WGS) entry which is preliminary data.</text>
</comment>
<feature type="transmembrane region" description="Helical" evidence="5">
    <location>
        <begin position="42"/>
        <end position="66"/>
    </location>
</feature>
<sequence length="131" mass="14659">MYCKNCGTQLPDGTKFCTNCGQSLSEDRPGMSYPRAEMPPTYLVLSILVTILCCLPFGIIGIVYASKVDSYWSAGRVDEAYAYSRKARKWSLAGILLSVVLLIVYLILILIGVSWATWWDDSIYYTTACLF</sequence>
<evidence type="ECO:0000313" key="8">
    <source>
        <dbReference type="Proteomes" id="UP000824115"/>
    </source>
</evidence>
<comment type="subcellular location">
    <subcellularLocation>
        <location evidence="1">Membrane</location>
    </subcellularLocation>
</comment>
<keyword evidence="2 5" id="KW-0812">Transmembrane</keyword>
<dbReference type="InterPro" id="IPR026870">
    <property type="entry name" value="Zinc_ribbon_dom"/>
</dbReference>
<evidence type="ECO:0000256" key="2">
    <source>
        <dbReference type="ARBA" id="ARBA00022692"/>
    </source>
</evidence>
<evidence type="ECO:0000256" key="4">
    <source>
        <dbReference type="ARBA" id="ARBA00023136"/>
    </source>
</evidence>